<reference evidence="12" key="1">
    <citation type="submission" date="2020-06" db="EMBL/GenBank/DDBJ databases">
        <authorList>
            <person name="Li T."/>
            <person name="Hu X."/>
            <person name="Zhang T."/>
            <person name="Song X."/>
            <person name="Zhang H."/>
            <person name="Dai N."/>
            <person name="Sheng W."/>
            <person name="Hou X."/>
            <person name="Wei L."/>
        </authorList>
    </citation>
    <scope>NUCLEOTIDE SEQUENCE</scope>
    <source>
        <strain evidence="12">KEN1</strain>
        <tissue evidence="12">Leaf</tissue>
    </source>
</reference>
<dbReference type="GO" id="GO:0008270">
    <property type="term" value="F:zinc ion binding"/>
    <property type="evidence" value="ECO:0007669"/>
    <property type="project" value="UniProtKB-KW"/>
</dbReference>
<evidence type="ECO:0000256" key="5">
    <source>
        <dbReference type="ARBA" id="ARBA00022853"/>
    </source>
</evidence>
<feature type="region of interest" description="Disordered" evidence="10">
    <location>
        <begin position="212"/>
        <end position="288"/>
    </location>
</feature>
<dbReference type="GO" id="GO:0005730">
    <property type="term" value="C:nucleolus"/>
    <property type="evidence" value="ECO:0007669"/>
    <property type="project" value="UniProtKB-SubCell"/>
</dbReference>
<keyword evidence="4" id="KW-0378">Hydrolase</keyword>
<accession>A0AAW2Y2X1</accession>
<dbReference type="Pfam" id="PF12874">
    <property type="entry name" value="zf-met"/>
    <property type="match status" value="1"/>
</dbReference>
<evidence type="ECO:0000256" key="8">
    <source>
        <dbReference type="ARBA" id="ARBA00023242"/>
    </source>
</evidence>
<protein>
    <submittedName>
        <fullName evidence="12">Histone deacetylase HDT1</fullName>
    </submittedName>
</protein>
<feature type="compositionally biased region" description="Acidic residues" evidence="10">
    <location>
        <begin position="149"/>
        <end position="193"/>
    </location>
</feature>
<keyword evidence="6" id="KW-0805">Transcription regulation</keyword>
<keyword evidence="9" id="KW-0479">Metal-binding</keyword>
<evidence type="ECO:0000256" key="6">
    <source>
        <dbReference type="ARBA" id="ARBA00023015"/>
    </source>
</evidence>
<dbReference type="GO" id="GO:0006325">
    <property type="term" value="P:chromatin organization"/>
    <property type="evidence" value="ECO:0007669"/>
    <property type="project" value="UniProtKB-KW"/>
</dbReference>
<feature type="region of interest" description="Disordered" evidence="10">
    <location>
        <begin position="101"/>
        <end position="200"/>
    </location>
</feature>
<evidence type="ECO:0000256" key="1">
    <source>
        <dbReference type="ARBA" id="ARBA00004604"/>
    </source>
</evidence>
<keyword evidence="5" id="KW-0156">Chromatin regulator</keyword>
<feature type="compositionally biased region" description="Basic and acidic residues" evidence="10">
    <location>
        <begin position="122"/>
        <end position="135"/>
    </location>
</feature>
<evidence type="ECO:0000256" key="7">
    <source>
        <dbReference type="ARBA" id="ARBA00023163"/>
    </source>
</evidence>
<keyword evidence="3" id="KW-0678">Repressor</keyword>
<keyword evidence="7" id="KW-0804">Transcription</keyword>
<gene>
    <name evidence="12" type="ORF">Slati_0636700</name>
</gene>
<dbReference type="InterPro" id="IPR041232">
    <property type="entry name" value="NPL"/>
</dbReference>
<organism evidence="12">
    <name type="scientific">Sesamum latifolium</name>
    <dbReference type="NCBI Taxonomy" id="2727402"/>
    <lineage>
        <taxon>Eukaryota</taxon>
        <taxon>Viridiplantae</taxon>
        <taxon>Streptophyta</taxon>
        <taxon>Embryophyta</taxon>
        <taxon>Tracheophyta</taxon>
        <taxon>Spermatophyta</taxon>
        <taxon>Magnoliopsida</taxon>
        <taxon>eudicotyledons</taxon>
        <taxon>Gunneridae</taxon>
        <taxon>Pentapetalae</taxon>
        <taxon>asterids</taxon>
        <taxon>lamiids</taxon>
        <taxon>Lamiales</taxon>
        <taxon>Pedaliaceae</taxon>
        <taxon>Sesamum</taxon>
    </lineage>
</organism>
<reference evidence="12" key="2">
    <citation type="journal article" date="2024" name="Plant">
        <title>Genomic evolution and insights into agronomic trait innovations of Sesamum species.</title>
        <authorList>
            <person name="Miao H."/>
            <person name="Wang L."/>
            <person name="Qu L."/>
            <person name="Liu H."/>
            <person name="Sun Y."/>
            <person name="Le M."/>
            <person name="Wang Q."/>
            <person name="Wei S."/>
            <person name="Zheng Y."/>
            <person name="Lin W."/>
            <person name="Duan Y."/>
            <person name="Cao H."/>
            <person name="Xiong S."/>
            <person name="Wang X."/>
            <person name="Wei L."/>
            <person name="Li C."/>
            <person name="Ma Q."/>
            <person name="Ju M."/>
            <person name="Zhao R."/>
            <person name="Li G."/>
            <person name="Mu C."/>
            <person name="Tian Q."/>
            <person name="Mei H."/>
            <person name="Zhang T."/>
            <person name="Gao T."/>
            <person name="Zhang H."/>
        </authorList>
    </citation>
    <scope>NUCLEOTIDE SEQUENCE</scope>
    <source>
        <strain evidence="12">KEN1</strain>
    </source>
</reference>
<name>A0AAW2Y2X1_9LAMI</name>
<dbReference type="EMBL" id="JACGWN010000002">
    <property type="protein sequence ID" value="KAL0460095.1"/>
    <property type="molecule type" value="Genomic_DNA"/>
</dbReference>
<feature type="compositionally biased region" description="Acidic residues" evidence="10">
    <location>
        <begin position="101"/>
        <end position="119"/>
    </location>
</feature>
<evidence type="ECO:0000256" key="3">
    <source>
        <dbReference type="ARBA" id="ARBA00022491"/>
    </source>
</evidence>
<dbReference type="FunFam" id="2.60.120.340:FF:000004">
    <property type="entry name" value="Histone deacetylase HDT1"/>
    <property type="match status" value="1"/>
</dbReference>
<feature type="domain" description="C2H2-type" evidence="11">
    <location>
        <begin position="285"/>
        <end position="313"/>
    </location>
</feature>
<dbReference type="Gene3D" id="2.60.120.340">
    <property type="entry name" value="Nucleoplasmin core domain"/>
    <property type="match status" value="1"/>
</dbReference>
<dbReference type="PROSITE" id="PS00028">
    <property type="entry name" value="ZINC_FINGER_C2H2_1"/>
    <property type="match status" value="1"/>
</dbReference>
<dbReference type="Pfam" id="PF17800">
    <property type="entry name" value="NPL"/>
    <property type="match status" value="1"/>
</dbReference>
<evidence type="ECO:0000313" key="12">
    <source>
        <dbReference type="EMBL" id="KAL0460095.1"/>
    </source>
</evidence>
<comment type="caution">
    <text evidence="12">The sequence shown here is derived from an EMBL/GenBank/DDBJ whole genome shotgun (WGS) entry which is preliminary data.</text>
</comment>
<feature type="compositionally biased region" description="Polar residues" evidence="10">
    <location>
        <begin position="279"/>
        <end position="288"/>
    </location>
</feature>
<comment type="subcellular location">
    <subcellularLocation>
        <location evidence="1">Nucleus</location>
        <location evidence="1">Nucleolus</location>
    </subcellularLocation>
</comment>
<keyword evidence="9" id="KW-0862">Zinc</keyword>
<evidence type="ECO:0000256" key="2">
    <source>
        <dbReference type="ARBA" id="ARBA00006673"/>
    </source>
</evidence>
<dbReference type="AlphaFoldDB" id="A0AAW2Y2X1"/>
<proteinExistence type="inferred from homology"/>
<evidence type="ECO:0000256" key="10">
    <source>
        <dbReference type="SAM" id="MobiDB-lite"/>
    </source>
</evidence>
<dbReference type="GO" id="GO:0016787">
    <property type="term" value="F:hydrolase activity"/>
    <property type="evidence" value="ECO:0007669"/>
    <property type="project" value="UniProtKB-KW"/>
</dbReference>
<keyword evidence="9" id="KW-0863">Zinc-finger</keyword>
<evidence type="ECO:0000256" key="9">
    <source>
        <dbReference type="PROSITE-ProRule" id="PRU00042"/>
    </source>
</evidence>
<comment type="similarity">
    <text evidence="2">Belongs to the histone deacetylase HD2 family.</text>
</comment>
<sequence length="330" mass="35623">MEFWGVEVKAGQPLKVQPEFGKLIHISQAALGEVKDVKGAKHVPLRLKVDSKNFIIGSLSAEDRAQLMFDLVFEREFELSHDWKNGSVYFMGYVADDPVSDGEEFSDDFEDESEDEPVDALENGKVKPKSGDVKAAKAAAAKFGNKEEDQPDSDDDEDDIGSDSDDEMALDGEDSSDVSGEEDEDDEDDSSEEELPKVKPLRVLLIVLNVDSCPALQLTDGGQKSKKRAAEQETPVPAKKAKSSTPDKSGNKKGQAGTPFPSKPAGKTPTANKSKEQTPKSGGQLSCKSCSKTFTSENALQSHAKAKHGGFEDCYLDRDRGGFIAGIGNS</sequence>
<dbReference type="InterPro" id="IPR013087">
    <property type="entry name" value="Znf_C2H2_type"/>
</dbReference>
<dbReference type="SMART" id="SM00355">
    <property type="entry name" value="ZnF_C2H2"/>
    <property type="match status" value="1"/>
</dbReference>
<evidence type="ECO:0000256" key="4">
    <source>
        <dbReference type="ARBA" id="ARBA00022801"/>
    </source>
</evidence>
<evidence type="ECO:0000259" key="11">
    <source>
        <dbReference type="PROSITE" id="PS50157"/>
    </source>
</evidence>
<keyword evidence="8" id="KW-0539">Nucleus</keyword>
<dbReference type="PROSITE" id="PS50157">
    <property type="entry name" value="ZINC_FINGER_C2H2_2"/>
    <property type="match status" value="1"/>
</dbReference>